<evidence type="ECO:0000313" key="1">
    <source>
        <dbReference type="EMBL" id="CRL08598.1"/>
    </source>
</evidence>
<keyword evidence="2" id="KW-1185">Reference proteome</keyword>
<gene>
    <name evidence="1" type="ORF">CLUMA_CG021651</name>
</gene>
<reference evidence="1 2" key="1">
    <citation type="submission" date="2015-04" db="EMBL/GenBank/DDBJ databases">
        <authorList>
            <person name="Syromyatnikov M.Y."/>
            <person name="Popov V.N."/>
        </authorList>
    </citation>
    <scope>NUCLEOTIDE SEQUENCE [LARGE SCALE GENOMIC DNA]</scope>
</reference>
<dbReference type="EMBL" id="CVRI01000075">
    <property type="protein sequence ID" value="CRL08598.1"/>
    <property type="molecule type" value="Genomic_DNA"/>
</dbReference>
<organism evidence="1 2">
    <name type="scientific">Clunio marinus</name>
    <dbReference type="NCBI Taxonomy" id="568069"/>
    <lineage>
        <taxon>Eukaryota</taxon>
        <taxon>Metazoa</taxon>
        <taxon>Ecdysozoa</taxon>
        <taxon>Arthropoda</taxon>
        <taxon>Hexapoda</taxon>
        <taxon>Insecta</taxon>
        <taxon>Pterygota</taxon>
        <taxon>Neoptera</taxon>
        <taxon>Endopterygota</taxon>
        <taxon>Diptera</taxon>
        <taxon>Nematocera</taxon>
        <taxon>Chironomoidea</taxon>
        <taxon>Chironomidae</taxon>
        <taxon>Clunio</taxon>
    </lineage>
</organism>
<dbReference type="Proteomes" id="UP000183832">
    <property type="component" value="Unassembled WGS sequence"/>
</dbReference>
<proteinExistence type="predicted"/>
<protein>
    <submittedName>
        <fullName evidence="1">CLUMA_CG021651, isoform A</fullName>
    </submittedName>
</protein>
<dbReference type="AlphaFoldDB" id="A0A1J1JAJ7"/>
<name>A0A1J1JAJ7_9DIPT</name>
<evidence type="ECO:0000313" key="2">
    <source>
        <dbReference type="Proteomes" id="UP000183832"/>
    </source>
</evidence>
<sequence length="65" mass="7496">MRPKRPKDYLKIRTVRRFFQAISSTTITNNNNKILLSSRAFDFILSSALRCFVVNEALTTSMAKI</sequence>
<accession>A0A1J1JAJ7</accession>